<sequence length="169" mass="18644">MTYALQIIALVLGGTVFAVPSVRRGTALDRYSKASETSPGSPSKLCAEDCALKRPIDTPEVENGLARPVKYNTLTEYECRTVYDIIISHLFASLLFRVKLESNEIRTRTRLDERSPSHEEVPKLSPVGYYTLIVRGSSRSPRARFRSAADDCIGALTSLAVCVSIDYSP</sequence>
<evidence type="ECO:0000256" key="1">
    <source>
        <dbReference type="SAM" id="SignalP"/>
    </source>
</evidence>
<accession>A0A4C1Z9N6</accession>
<evidence type="ECO:0000313" key="3">
    <source>
        <dbReference type="Proteomes" id="UP000299102"/>
    </source>
</evidence>
<evidence type="ECO:0000313" key="2">
    <source>
        <dbReference type="EMBL" id="GBP85501.1"/>
    </source>
</evidence>
<gene>
    <name evidence="2" type="ORF">EVAR_61758_1</name>
</gene>
<reference evidence="2 3" key="1">
    <citation type="journal article" date="2019" name="Commun. Biol.">
        <title>The bagworm genome reveals a unique fibroin gene that provides high tensile strength.</title>
        <authorList>
            <person name="Kono N."/>
            <person name="Nakamura H."/>
            <person name="Ohtoshi R."/>
            <person name="Tomita M."/>
            <person name="Numata K."/>
            <person name="Arakawa K."/>
        </authorList>
    </citation>
    <scope>NUCLEOTIDE SEQUENCE [LARGE SCALE GENOMIC DNA]</scope>
</reference>
<keyword evidence="1" id="KW-0732">Signal</keyword>
<proteinExistence type="predicted"/>
<dbReference type="AlphaFoldDB" id="A0A4C1Z9N6"/>
<protein>
    <submittedName>
        <fullName evidence="2">Uncharacterized protein</fullName>
    </submittedName>
</protein>
<comment type="caution">
    <text evidence="2">The sequence shown here is derived from an EMBL/GenBank/DDBJ whole genome shotgun (WGS) entry which is preliminary data.</text>
</comment>
<keyword evidence="3" id="KW-1185">Reference proteome</keyword>
<feature type="chain" id="PRO_5020029671" evidence="1">
    <location>
        <begin position="19"/>
        <end position="169"/>
    </location>
</feature>
<feature type="signal peptide" evidence="1">
    <location>
        <begin position="1"/>
        <end position="18"/>
    </location>
</feature>
<name>A0A4C1Z9N6_EUMVA</name>
<dbReference type="EMBL" id="BGZK01001741">
    <property type="protein sequence ID" value="GBP85501.1"/>
    <property type="molecule type" value="Genomic_DNA"/>
</dbReference>
<dbReference type="Proteomes" id="UP000299102">
    <property type="component" value="Unassembled WGS sequence"/>
</dbReference>
<organism evidence="2 3">
    <name type="scientific">Eumeta variegata</name>
    <name type="common">Bagworm moth</name>
    <name type="synonym">Eumeta japonica</name>
    <dbReference type="NCBI Taxonomy" id="151549"/>
    <lineage>
        <taxon>Eukaryota</taxon>
        <taxon>Metazoa</taxon>
        <taxon>Ecdysozoa</taxon>
        <taxon>Arthropoda</taxon>
        <taxon>Hexapoda</taxon>
        <taxon>Insecta</taxon>
        <taxon>Pterygota</taxon>
        <taxon>Neoptera</taxon>
        <taxon>Endopterygota</taxon>
        <taxon>Lepidoptera</taxon>
        <taxon>Glossata</taxon>
        <taxon>Ditrysia</taxon>
        <taxon>Tineoidea</taxon>
        <taxon>Psychidae</taxon>
        <taxon>Oiketicinae</taxon>
        <taxon>Eumeta</taxon>
    </lineage>
</organism>